<evidence type="ECO:0000313" key="3">
    <source>
        <dbReference type="Proteomes" id="UP000193978"/>
    </source>
</evidence>
<dbReference type="RefSeq" id="WP_085770973.1">
    <property type="nucleotide sequence ID" value="NZ_AP027149.1"/>
</dbReference>
<gene>
    <name evidence="2" type="ORF">B1812_07125</name>
</gene>
<protein>
    <submittedName>
        <fullName evidence="2">Uncharacterized protein</fullName>
    </submittedName>
</protein>
<evidence type="ECO:0000256" key="1">
    <source>
        <dbReference type="SAM" id="MobiDB-lite"/>
    </source>
</evidence>
<organism evidence="2 3">
    <name type="scientific">Methylocystis bryophila</name>
    <dbReference type="NCBI Taxonomy" id="655015"/>
    <lineage>
        <taxon>Bacteria</taxon>
        <taxon>Pseudomonadati</taxon>
        <taxon>Pseudomonadota</taxon>
        <taxon>Alphaproteobacteria</taxon>
        <taxon>Hyphomicrobiales</taxon>
        <taxon>Methylocystaceae</taxon>
        <taxon>Methylocystis</taxon>
    </lineage>
</organism>
<accession>A0A1W6MTI5</accession>
<proteinExistence type="predicted"/>
<feature type="region of interest" description="Disordered" evidence="1">
    <location>
        <begin position="1"/>
        <end position="21"/>
    </location>
</feature>
<sequence length="174" mass="19170">MFERHSTQDRNGCGQIQHDSRADGGRRVVRVTRAGVLIERRLKGVSMRISVPFTAYQGVALAVEPAPSSGVAAYRLSLAHADPDLEVLLCETKDSGAAAADWKYWSFCLDLPRLASENGEVSPVGAAKPAQIFARRRNVAVAKRRPRFLSRRSRGELARAAEVFSGEREIVCYE</sequence>
<dbReference type="KEGG" id="mbry:B1812_07125"/>
<dbReference type="EMBL" id="CP019948">
    <property type="protein sequence ID" value="ARN80887.1"/>
    <property type="molecule type" value="Genomic_DNA"/>
</dbReference>
<dbReference type="OrthoDB" id="8449893at2"/>
<evidence type="ECO:0000313" key="2">
    <source>
        <dbReference type="EMBL" id="ARN80887.1"/>
    </source>
</evidence>
<dbReference type="InterPro" id="IPR046083">
    <property type="entry name" value="DUF6101"/>
</dbReference>
<name>A0A1W6MTI5_9HYPH</name>
<keyword evidence="3" id="KW-1185">Reference proteome</keyword>
<dbReference type="STRING" id="655015.B1812_07125"/>
<dbReference type="Pfam" id="PF19596">
    <property type="entry name" value="DUF6101"/>
    <property type="match status" value="1"/>
</dbReference>
<dbReference type="Proteomes" id="UP000193978">
    <property type="component" value="Chromosome"/>
</dbReference>
<dbReference type="AlphaFoldDB" id="A0A1W6MTI5"/>
<reference evidence="2 3" key="1">
    <citation type="submission" date="2017-02" db="EMBL/GenBank/DDBJ databases">
        <authorList>
            <person name="Peterson S.W."/>
        </authorList>
    </citation>
    <scope>NUCLEOTIDE SEQUENCE [LARGE SCALE GENOMIC DNA]</scope>
    <source>
        <strain evidence="2 3">S285</strain>
    </source>
</reference>